<keyword evidence="4" id="KW-0997">Cell inner membrane</keyword>
<evidence type="ECO:0000313" key="13">
    <source>
        <dbReference type="EMBL" id="ANX05367.1"/>
    </source>
</evidence>
<keyword evidence="5 10" id="KW-0812">Transmembrane</keyword>
<keyword evidence="3" id="KW-1003">Cell membrane</keyword>
<feature type="transmembrane region" description="Helical" evidence="10">
    <location>
        <begin position="401"/>
        <end position="420"/>
    </location>
</feature>
<feature type="transmembrane region" description="Helical" evidence="10">
    <location>
        <begin position="319"/>
        <end position="337"/>
    </location>
</feature>
<comment type="function">
    <text evidence="9">Required for the biogenesis of c-type cytochromes. Possible subunit of a heme lyase.</text>
</comment>
<proteinExistence type="inferred from homology"/>
<feature type="transmembrane region" description="Helical" evidence="10">
    <location>
        <begin position="131"/>
        <end position="150"/>
    </location>
</feature>
<dbReference type="NCBIfam" id="NF007691">
    <property type="entry name" value="PRK10369.1"/>
    <property type="match status" value="1"/>
</dbReference>
<feature type="transmembrane region" description="Helical" evidence="10">
    <location>
        <begin position="183"/>
        <end position="204"/>
    </location>
</feature>
<feature type="transmembrane region" description="Helical" evidence="10">
    <location>
        <begin position="102"/>
        <end position="119"/>
    </location>
</feature>
<dbReference type="GO" id="GO:0017004">
    <property type="term" value="P:cytochrome complex assembly"/>
    <property type="evidence" value="ECO:0007669"/>
    <property type="project" value="UniProtKB-KW"/>
</dbReference>
<dbReference type="RefSeq" id="WP_158513224.1">
    <property type="nucleotide sequence ID" value="NZ_CP014671.1"/>
</dbReference>
<dbReference type="PANTHER" id="PTHR43653:SF1">
    <property type="entry name" value="CYTOCHROME C-TYPE BIOGENESIS PROTEIN CCMF"/>
    <property type="match status" value="1"/>
</dbReference>
<dbReference type="GO" id="GO:0020037">
    <property type="term" value="F:heme binding"/>
    <property type="evidence" value="ECO:0007669"/>
    <property type="project" value="InterPro"/>
</dbReference>
<dbReference type="GO" id="GO:0005886">
    <property type="term" value="C:plasma membrane"/>
    <property type="evidence" value="ECO:0007669"/>
    <property type="project" value="UniProtKB-SubCell"/>
</dbReference>
<comment type="subcellular location">
    <subcellularLocation>
        <location evidence="1">Cell inner membrane</location>
        <topology evidence="1">Multi-pass membrane protein</topology>
    </subcellularLocation>
</comment>
<dbReference type="InParanoid" id="A0A1B1YXE9"/>
<keyword evidence="8 10" id="KW-0472">Membrane</keyword>
<dbReference type="Pfam" id="PF16327">
    <property type="entry name" value="CcmF_C"/>
    <property type="match status" value="1"/>
</dbReference>
<evidence type="ECO:0000256" key="9">
    <source>
        <dbReference type="ARBA" id="ARBA00037230"/>
    </source>
</evidence>
<gene>
    <name evidence="13" type="ORF">PG2T_15035</name>
</gene>
<dbReference type="PRINTS" id="PR01411">
    <property type="entry name" value="CCMFBIOGNSIS"/>
</dbReference>
<feature type="transmembrane region" description="Helical" evidence="10">
    <location>
        <begin position="44"/>
        <end position="63"/>
    </location>
</feature>
<sequence>MITPNQQLIELGHFAVMLALPVALLQAVSPLLARALGRPQLASIAVRGVWLQLALAVLGWAALTQAFVTDNFSVWYVAQNSNSALPLIYKISAVWGGHEGSLYLWYVILVAWTAGLAWYGRRHFPDRLPIALAVQGALSVGFLGLILFLSNPFARLLPIPGDGRDLNPLLQDPGMAIHPPMLYMGYVGFSIPFALVLTALLTRWPAEDWLPVVRRWALAAFGFLTIGIVLGGAWAYYELGWGGYWAWDPVENASFMPWLTGAALVHSLMVQEQRRLLHSWNLFLAILTFSLSLLGTFLVRSGVLSSVHAFAVDPGRGAYILAFLALVVGGAFGVFVWRGGEAQSRPRPTAWLSRETLLLTNNVLFTVAGACVFLGTLYPLFLDVTAEQKITVAAPYFNSVVVPQLLLLVLLMGLTPSLPWRRAQPRALWRRLRWPVLIAVLAGALTLVLARPLSPLAAAAVGFAALAVATIAADLWRGGRSLAAAEQRTLPGAVLVNAWRARRHYGALLAHLGVAVATVGLAAAGLFRQHSMVTMAPGDVLELAGHRVELVGIGPARGPNYDAERARFRLDDRINLRSERRSYHASRMPTTESGIHSTPLRDVYVVLGETRDGRHAVTAYVNPLVQWIWAGGALIGLGVLMCLGERPARRVD</sequence>
<evidence type="ECO:0000256" key="1">
    <source>
        <dbReference type="ARBA" id="ARBA00004429"/>
    </source>
</evidence>
<protein>
    <recommendedName>
        <fullName evidence="15">C-type cytochrome biogenesis protein CcmF</fullName>
    </recommendedName>
</protein>
<evidence type="ECO:0008006" key="15">
    <source>
        <dbReference type="Google" id="ProtNLM"/>
    </source>
</evidence>
<evidence type="ECO:0000259" key="11">
    <source>
        <dbReference type="Pfam" id="PF01578"/>
    </source>
</evidence>
<dbReference type="STRING" id="1810504.PG2T_15035"/>
<keyword evidence="7 10" id="KW-1133">Transmembrane helix</keyword>
<feature type="transmembrane region" description="Helical" evidence="10">
    <location>
        <begin position="253"/>
        <end position="270"/>
    </location>
</feature>
<evidence type="ECO:0000259" key="12">
    <source>
        <dbReference type="Pfam" id="PF16327"/>
    </source>
</evidence>
<dbReference type="GO" id="GO:0015232">
    <property type="term" value="F:heme transmembrane transporter activity"/>
    <property type="evidence" value="ECO:0007669"/>
    <property type="project" value="InterPro"/>
</dbReference>
<feature type="transmembrane region" description="Helical" evidence="10">
    <location>
        <begin position="432"/>
        <end position="450"/>
    </location>
</feature>
<dbReference type="InterPro" id="IPR003568">
    <property type="entry name" value="Cyt_c_biogenesis_CcmF"/>
</dbReference>
<feature type="domain" description="Cytochrome c-type biogenesis protein CcmF C-terminal" evidence="12">
    <location>
        <begin position="321"/>
        <end position="646"/>
    </location>
</feature>
<dbReference type="InterPro" id="IPR032523">
    <property type="entry name" value="CcmF_C"/>
</dbReference>
<evidence type="ECO:0000256" key="7">
    <source>
        <dbReference type="ARBA" id="ARBA00022989"/>
    </source>
</evidence>
<dbReference type="AlphaFoldDB" id="A0A1B1YXE9"/>
<evidence type="ECO:0000256" key="2">
    <source>
        <dbReference type="ARBA" id="ARBA00009186"/>
    </source>
</evidence>
<feature type="domain" description="Cytochrome c assembly protein" evidence="11">
    <location>
        <begin position="95"/>
        <end position="301"/>
    </location>
</feature>
<evidence type="ECO:0000256" key="10">
    <source>
        <dbReference type="SAM" id="Phobius"/>
    </source>
</evidence>
<evidence type="ECO:0000256" key="3">
    <source>
        <dbReference type="ARBA" id="ARBA00022475"/>
    </source>
</evidence>
<comment type="similarity">
    <text evidence="2">Belongs to the CcmF/CycK/Ccl1/NrfE/CcsA family.</text>
</comment>
<dbReference type="InterPro" id="IPR003567">
    <property type="entry name" value="Cyt_c_biogenesis"/>
</dbReference>
<accession>A0A1B1YXE9</accession>
<dbReference type="Pfam" id="PF01578">
    <property type="entry name" value="Cytochrom_C_asm"/>
    <property type="match status" value="1"/>
</dbReference>
<name>A0A1B1YXE9_9GAMM</name>
<dbReference type="KEGG" id="gbi:PG2T_15035"/>
<feature type="transmembrane region" description="Helical" evidence="10">
    <location>
        <begin position="216"/>
        <end position="237"/>
    </location>
</feature>
<dbReference type="EMBL" id="CP014671">
    <property type="protein sequence ID" value="ANX05367.1"/>
    <property type="molecule type" value="Genomic_DNA"/>
</dbReference>
<keyword evidence="14" id="KW-1185">Reference proteome</keyword>
<evidence type="ECO:0000256" key="4">
    <source>
        <dbReference type="ARBA" id="ARBA00022519"/>
    </source>
</evidence>
<feature type="transmembrane region" description="Helical" evidence="10">
    <location>
        <begin position="624"/>
        <end position="643"/>
    </location>
</feature>
<evidence type="ECO:0000313" key="14">
    <source>
        <dbReference type="Proteomes" id="UP000092952"/>
    </source>
</evidence>
<keyword evidence="6" id="KW-0201">Cytochrome c-type biogenesis</keyword>
<feature type="transmembrane region" description="Helical" evidence="10">
    <location>
        <begin position="12"/>
        <end position="32"/>
    </location>
</feature>
<dbReference type="Proteomes" id="UP000092952">
    <property type="component" value="Chromosome"/>
</dbReference>
<evidence type="ECO:0000256" key="6">
    <source>
        <dbReference type="ARBA" id="ARBA00022748"/>
    </source>
</evidence>
<reference evidence="14" key="1">
    <citation type="submission" date="2016-03" db="EMBL/GenBank/DDBJ databases">
        <title>Complete genome sequence of Solimmundus cernigliae, representing a novel lineage of polycyclic aromatic hydrocarbon degraders within the Gammaproteobacteria.</title>
        <authorList>
            <person name="Singleton D.R."/>
            <person name="Dickey A.N."/>
            <person name="Scholl E.H."/>
            <person name="Wright F.A."/>
            <person name="Aitken M.D."/>
        </authorList>
    </citation>
    <scope>NUCLEOTIDE SEQUENCE [LARGE SCALE GENOMIC DNA]</scope>
    <source>
        <strain evidence="14">TR3.2</strain>
    </source>
</reference>
<feature type="transmembrane region" description="Helical" evidence="10">
    <location>
        <begin position="456"/>
        <end position="476"/>
    </location>
</feature>
<dbReference type="FunCoup" id="A0A1B1YXE9">
    <property type="interactions" value="116"/>
</dbReference>
<feature type="transmembrane region" description="Helical" evidence="10">
    <location>
        <begin position="358"/>
        <end position="381"/>
    </location>
</feature>
<dbReference type="PANTHER" id="PTHR43653">
    <property type="entry name" value="CYTOCHROME C ASSEMBLY PROTEIN-RELATED"/>
    <property type="match status" value="1"/>
</dbReference>
<feature type="transmembrane region" description="Helical" evidence="10">
    <location>
        <begin position="505"/>
        <end position="527"/>
    </location>
</feature>
<evidence type="ECO:0000256" key="8">
    <source>
        <dbReference type="ARBA" id="ARBA00023136"/>
    </source>
</evidence>
<organism evidence="13 14">
    <name type="scientific">Immundisolibacter cernigliae</name>
    <dbReference type="NCBI Taxonomy" id="1810504"/>
    <lineage>
        <taxon>Bacteria</taxon>
        <taxon>Pseudomonadati</taxon>
        <taxon>Pseudomonadota</taxon>
        <taxon>Gammaproteobacteria</taxon>
        <taxon>Immundisolibacterales</taxon>
        <taxon>Immundisolibacteraceae</taxon>
        <taxon>Immundisolibacter</taxon>
    </lineage>
</organism>
<feature type="transmembrane region" description="Helical" evidence="10">
    <location>
        <begin position="282"/>
        <end position="299"/>
    </location>
</feature>
<evidence type="ECO:0000256" key="5">
    <source>
        <dbReference type="ARBA" id="ARBA00022692"/>
    </source>
</evidence>
<dbReference type="NCBIfam" id="TIGR00353">
    <property type="entry name" value="nrfE"/>
    <property type="match status" value="1"/>
</dbReference>
<dbReference type="OrthoDB" id="9761451at2"/>
<dbReference type="InterPro" id="IPR002541">
    <property type="entry name" value="Cyt_c_assembly"/>
</dbReference>
<dbReference type="PRINTS" id="PR01410">
    <property type="entry name" value="CCBIOGENESIS"/>
</dbReference>